<proteinExistence type="predicted"/>
<reference evidence="1" key="2">
    <citation type="submission" date="2025-09" db="UniProtKB">
        <authorList>
            <consortium name="Ensembl"/>
        </authorList>
    </citation>
    <scope>IDENTIFICATION</scope>
</reference>
<protein>
    <submittedName>
        <fullName evidence="1">Uncharacterized protein</fullName>
    </submittedName>
</protein>
<organism evidence="1 2">
    <name type="scientific">Leptobrachium leishanense</name>
    <name type="common">Leishan spiny toad</name>
    <dbReference type="NCBI Taxonomy" id="445787"/>
    <lineage>
        <taxon>Eukaryota</taxon>
        <taxon>Metazoa</taxon>
        <taxon>Chordata</taxon>
        <taxon>Craniata</taxon>
        <taxon>Vertebrata</taxon>
        <taxon>Euteleostomi</taxon>
        <taxon>Amphibia</taxon>
        <taxon>Batrachia</taxon>
        <taxon>Anura</taxon>
        <taxon>Pelobatoidea</taxon>
        <taxon>Megophryidae</taxon>
        <taxon>Leptobrachium</taxon>
    </lineage>
</organism>
<evidence type="ECO:0000313" key="1">
    <source>
        <dbReference type="Ensembl" id="ENSLLEP00000019157.1"/>
    </source>
</evidence>
<dbReference type="Ensembl" id="ENSLLET00000019912.1">
    <property type="protein sequence ID" value="ENSLLEP00000019157.1"/>
    <property type="gene ID" value="ENSLLEG00000012145.1"/>
</dbReference>
<dbReference type="AlphaFoldDB" id="A0A8C5MU65"/>
<dbReference type="OrthoDB" id="9804013at2759"/>
<evidence type="ECO:0000313" key="2">
    <source>
        <dbReference type="Proteomes" id="UP000694569"/>
    </source>
</evidence>
<keyword evidence="2" id="KW-1185">Reference proteome</keyword>
<name>A0A8C5MU65_9ANUR</name>
<accession>A0A8C5MU65</accession>
<reference evidence="1" key="1">
    <citation type="submission" date="2025-08" db="UniProtKB">
        <authorList>
            <consortium name="Ensembl"/>
        </authorList>
    </citation>
    <scope>IDENTIFICATION</scope>
</reference>
<sequence length="68" mass="7622">MNKSMSPVCWRCLLSRGTMIHVWWECAPLGQFWRAVSGLVEKVAGLMLPFAPADFLLGISNIQMGQLQ</sequence>
<dbReference type="Proteomes" id="UP000694569">
    <property type="component" value="Unplaced"/>
</dbReference>